<dbReference type="AlphaFoldDB" id="A0A7X5ZWB3"/>
<keyword evidence="2" id="KW-1185">Reference proteome</keyword>
<evidence type="ECO:0000313" key="2">
    <source>
        <dbReference type="Proteomes" id="UP000564677"/>
    </source>
</evidence>
<dbReference type="RefSeq" id="WP_167300338.1">
    <property type="nucleotide sequence ID" value="NZ_CP170557.1"/>
</dbReference>
<organism evidence="1 2">
    <name type="scientific">Sphingomonas leidyi</name>
    <dbReference type="NCBI Taxonomy" id="68569"/>
    <lineage>
        <taxon>Bacteria</taxon>
        <taxon>Pseudomonadati</taxon>
        <taxon>Pseudomonadota</taxon>
        <taxon>Alphaproteobacteria</taxon>
        <taxon>Sphingomonadales</taxon>
        <taxon>Sphingomonadaceae</taxon>
        <taxon>Sphingomonas</taxon>
    </lineage>
</organism>
<reference evidence="1 2" key="1">
    <citation type="submission" date="2020-03" db="EMBL/GenBank/DDBJ databases">
        <title>Genomic Encyclopedia of Type Strains, Phase IV (KMG-IV): sequencing the most valuable type-strain genomes for metagenomic binning, comparative biology and taxonomic classification.</title>
        <authorList>
            <person name="Goeker M."/>
        </authorList>
    </citation>
    <scope>NUCLEOTIDE SEQUENCE [LARGE SCALE GENOMIC DNA]</scope>
    <source>
        <strain evidence="1 2">DSM 4733</strain>
    </source>
</reference>
<name>A0A7X5ZWB3_9SPHN</name>
<accession>A0A7X5ZWB3</accession>
<protein>
    <submittedName>
        <fullName evidence="1">Uncharacterized protein</fullName>
    </submittedName>
</protein>
<evidence type="ECO:0000313" key="1">
    <source>
        <dbReference type="EMBL" id="NIJ66045.1"/>
    </source>
</evidence>
<comment type="caution">
    <text evidence="1">The sequence shown here is derived from an EMBL/GenBank/DDBJ whole genome shotgun (WGS) entry which is preliminary data.</text>
</comment>
<sequence>MSGAVRRAIGRVAAAVRVAAPDARVEVRDDGIAIEGRRLRARLRWIGGLVR</sequence>
<gene>
    <name evidence="1" type="ORF">FHR20_003007</name>
</gene>
<dbReference type="Proteomes" id="UP000564677">
    <property type="component" value="Unassembled WGS sequence"/>
</dbReference>
<dbReference type="EMBL" id="JAASQV010000002">
    <property type="protein sequence ID" value="NIJ66045.1"/>
    <property type="molecule type" value="Genomic_DNA"/>
</dbReference>
<proteinExistence type="predicted"/>